<feature type="transmembrane region" description="Helical" evidence="6">
    <location>
        <begin position="328"/>
        <end position="354"/>
    </location>
</feature>
<dbReference type="PANTHER" id="PTHR30250">
    <property type="entry name" value="PST FAMILY PREDICTED COLANIC ACID TRANSPORTER"/>
    <property type="match status" value="1"/>
</dbReference>
<feature type="transmembrane region" description="Helical" evidence="6">
    <location>
        <begin position="447"/>
        <end position="469"/>
    </location>
</feature>
<dbReference type="EMBL" id="CP000860">
    <property type="protein sequence ID" value="ACA59741.1"/>
    <property type="molecule type" value="Genomic_DNA"/>
</dbReference>
<gene>
    <name evidence="7" type="ordered locus">Daud_1230</name>
</gene>
<dbReference type="eggNOG" id="COG2244">
    <property type="taxonomic scope" value="Bacteria"/>
</dbReference>
<feature type="transmembrane region" description="Helical" evidence="6">
    <location>
        <begin position="481"/>
        <end position="501"/>
    </location>
</feature>
<dbReference type="InterPro" id="IPR024923">
    <property type="entry name" value="PG_synth_SpoVB"/>
</dbReference>
<feature type="transmembrane region" description="Helical" evidence="6">
    <location>
        <begin position="287"/>
        <end position="307"/>
    </location>
</feature>
<name>B1I3X4_DESAP</name>
<dbReference type="InterPro" id="IPR050833">
    <property type="entry name" value="Poly_Biosynth_Transport"/>
</dbReference>
<evidence type="ECO:0000313" key="7">
    <source>
        <dbReference type="EMBL" id="ACA59741.1"/>
    </source>
</evidence>
<feature type="transmembrane region" description="Helical" evidence="6">
    <location>
        <begin position="127"/>
        <end position="145"/>
    </location>
</feature>
<evidence type="ECO:0000256" key="6">
    <source>
        <dbReference type="SAM" id="Phobius"/>
    </source>
</evidence>
<protein>
    <submittedName>
        <fullName evidence="7">Polysaccharide biosynthesis protein</fullName>
    </submittedName>
</protein>
<sequence length="522" mass="54626">MPEKQSVAQGTLVLTASSLFNRILGFVYQVLMVRLLKAEGIGLFSMIYPVYVLFLVVASAGIPVAIAKVVAEESARGNLANAYRIFRISLGFVFGSALVLTVALLHYGTPLLIMVFDNPDVHLAFKVLTPGILVVSVCSAFRGFFQGLQQMTPTAVTQAVEQSVRVVCGLVLAYLLMPRGIAWATAGASAGVVLGELSGFLLMLLIFFTRRPAVGGGAGVPAFTESLGVISRRIFSLAGPVTVSRVLSTALLSVDAVMIPKRLAAAGLSTAEATASYGKLAGMAQTLLFTPGIFTISLATALLPAISSAHARGDTALLLNRVGSALRLTLLIGIPSAVIFLTLSRHICGLLFGYPDAGAILQVLALGGPFLYIIQTTTGILQGLGKAVQPLVNLLIASLLKIAGVYYLTAVPGLAMNGVALALVAHLMVMALLNLRDIRRLTGYRLDYLNSLGKTSLGALAMVAVIQWVNPAPDSVSGTLQAGLGGLAAYLGVVVSTGALAREERTRLDSLVRDLLGRGRGR</sequence>
<organism evidence="7 8">
    <name type="scientific">Desulforudis audaxviator (strain MP104C)</name>
    <dbReference type="NCBI Taxonomy" id="477974"/>
    <lineage>
        <taxon>Bacteria</taxon>
        <taxon>Bacillati</taxon>
        <taxon>Bacillota</taxon>
        <taxon>Clostridia</taxon>
        <taxon>Thermoanaerobacterales</taxon>
        <taxon>Candidatus Desulforudaceae</taxon>
        <taxon>Candidatus Desulforudis</taxon>
    </lineage>
</organism>
<dbReference type="KEGG" id="dau:Daud_1230"/>
<feature type="transmembrane region" description="Helical" evidence="6">
    <location>
        <begin position="12"/>
        <end position="31"/>
    </location>
</feature>
<dbReference type="AlphaFoldDB" id="B1I3X4"/>
<feature type="transmembrane region" description="Helical" evidence="6">
    <location>
        <begin position="88"/>
        <end position="107"/>
    </location>
</feature>
<comment type="subcellular location">
    <subcellularLocation>
        <location evidence="1">Cell membrane</location>
        <topology evidence="1">Multi-pass membrane protein</topology>
    </subcellularLocation>
</comment>
<reference evidence="7 8" key="2">
    <citation type="journal article" date="2008" name="Science">
        <title>Environmental genomics reveals a single-species ecosystem deep within Earth.</title>
        <authorList>
            <person name="Chivian D."/>
            <person name="Brodie E.L."/>
            <person name="Alm E.J."/>
            <person name="Culley D.E."/>
            <person name="Dehal P.S."/>
            <person name="Desantis T.Z."/>
            <person name="Gihring T.M."/>
            <person name="Lapidus A."/>
            <person name="Lin L.H."/>
            <person name="Lowry S.R."/>
            <person name="Moser D.P."/>
            <person name="Richardson P.M."/>
            <person name="Southam G."/>
            <person name="Wanger G."/>
            <person name="Pratt L.M."/>
            <person name="Andersen G.L."/>
            <person name="Hazen T.C."/>
            <person name="Brockman F.J."/>
            <person name="Arkin A.P."/>
            <person name="Onstott T.C."/>
        </authorList>
    </citation>
    <scope>NUCLEOTIDE SEQUENCE [LARGE SCALE GENOMIC DNA]</scope>
    <source>
        <strain evidence="7 8">MP104C</strain>
    </source>
</reference>
<keyword evidence="8" id="KW-1185">Reference proteome</keyword>
<dbReference type="Proteomes" id="UP000008544">
    <property type="component" value="Chromosome"/>
</dbReference>
<feature type="transmembrane region" description="Helical" evidence="6">
    <location>
        <begin position="360"/>
        <end position="384"/>
    </location>
</feature>
<proteinExistence type="predicted"/>
<keyword evidence="3 6" id="KW-0812">Transmembrane</keyword>
<evidence type="ECO:0000256" key="1">
    <source>
        <dbReference type="ARBA" id="ARBA00004651"/>
    </source>
</evidence>
<feature type="transmembrane region" description="Helical" evidence="6">
    <location>
        <begin position="391"/>
        <end position="408"/>
    </location>
</feature>
<keyword evidence="2" id="KW-1003">Cell membrane</keyword>
<keyword evidence="5 6" id="KW-0472">Membrane</keyword>
<dbReference type="RefSeq" id="WP_012302327.1">
    <property type="nucleotide sequence ID" value="NC_010424.1"/>
</dbReference>
<feature type="transmembrane region" description="Helical" evidence="6">
    <location>
        <begin position="414"/>
        <end position="435"/>
    </location>
</feature>
<dbReference type="InterPro" id="IPR014249">
    <property type="entry name" value="Spore_V_B"/>
</dbReference>
<dbReference type="HOGENOM" id="CLU_022017_2_1_9"/>
<dbReference type="GO" id="GO:0005886">
    <property type="term" value="C:plasma membrane"/>
    <property type="evidence" value="ECO:0007669"/>
    <property type="project" value="UniProtKB-SubCell"/>
</dbReference>
<feature type="transmembrane region" description="Helical" evidence="6">
    <location>
        <begin position="190"/>
        <end position="208"/>
    </location>
</feature>
<feature type="transmembrane region" description="Helical" evidence="6">
    <location>
        <begin position="43"/>
        <end position="67"/>
    </location>
</feature>
<evidence type="ECO:0000256" key="3">
    <source>
        <dbReference type="ARBA" id="ARBA00022692"/>
    </source>
</evidence>
<dbReference type="PIRSF" id="PIRSF038958">
    <property type="entry name" value="PG_synth_SpoVB"/>
    <property type="match status" value="1"/>
</dbReference>
<evidence type="ECO:0000256" key="4">
    <source>
        <dbReference type="ARBA" id="ARBA00022989"/>
    </source>
</evidence>
<accession>B1I3X4</accession>
<evidence type="ECO:0000256" key="2">
    <source>
        <dbReference type="ARBA" id="ARBA00022475"/>
    </source>
</evidence>
<dbReference type="PANTHER" id="PTHR30250:SF21">
    <property type="entry name" value="LIPID II FLIPPASE MURJ"/>
    <property type="match status" value="1"/>
</dbReference>
<dbReference type="CDD" id="cd13124">
    <property type="entry name" value="MATE_SpoVB_like"/>
    <property type="match status" value="1"/>
</dbReference>
<reference evidence="8" key="1">
    <citation type="submission" date="2007-10" db="EMBL/GenBank/DDBJ databases">
        <title>Complete sequence of chromosome of Desulforudis audaxviator MP104C.</title>
        <authorList>
            <person name="Copeland A."/>
            <person name="Lucas S."/>
            <person name="Lapidus A."/>
            <person name="Barry K."/>
            <person name="Glavina del Rio T."/>
            <person name="Dalin E."/>
            <person name="Tice H."/>
            <person name="Bruce D."/>
            <person name="Pitluck S."/>
            <person name="Lowry S.R."/>
            <person name="Larimer F."/>
            <person name="Land M.L."/>
            <person name="Hauser L."/>
            <person name="Kyrpides N."/>
            <person name="Ivanova N.N."/>
            <person name="Richardson P."/>
        </authorList>
    </citation>
    <scope>NUCLEOTIDE SEQUENCE [LARGE SCALE GENOMIC DNA]</scope>
    <source>
        <strain evidence="8">MP104C</strain>
    </source>
</reference>
<dbReference type="InterPro" id="IPR002797">
    <property type="entry name" value="Polysacc_synth"/>
</dbReference>
<dbReference type="Pfam" id="PF01943">
    <property type="entry name" value="Polysacc_synt"/>
    <property type="match status" value="1"/>
</dbReference>
<evidence type="ECO:0000256" key="5">
    <source>
        <dbReference type="ARBA" id="ARBA00023136"/>
    </source>
</evidence>
<dbReference type="NCBIfam" id="TIGR02900">
    <property type="entry name" value="spore_V_B"/>
    <property type="match status" value="1"/>
</dbReference>
<dbReference type="OrthoDB" id="9775950at2"/>
<dbReference type="STRING" id="477974.Daud_1230"/>
<keyword evidence="4 6" id="KW-1133">Transmembrane helix</keyword>
<evidence type="ECO:0000313" key="8">
    <source>
        <dbReference type="Proteomes" id="UP000008544"/>
    </source>
</evidence>